<gene>
    <name evidence="5" type="ORF">CC78DRAFT_616264</name>
</gene>
<keyword evidence="2" id="KW-0812">Transmembrane</keyword>
<dbReference type="GO" id="GO:0008233">
    <property type="term" value="F:peptidase activity"/>
    <property type="evidence" value="ECO:0007669"/>
    <property type="project" value="UniProtKB-KW"/>
</dbReference>
<keyword evidence="2" id="KW-0472">Membrane</keyword>
<dbReference type="Proteomes" id="UP000800093">
    <property type="component" value="Unassembled WGS sequence"/>
</dbReference>
<feature type="transmembrane region" description="Helical" evidence="2">
    <location>
        <begin position="416"/>
        <end position="442"/>
    </location>
</feature>
<dbReference type="AlphaFoldDB" id="A0A9P4KFG3"/>
<evidence type="ECO:0000256" key="1">
    <source>
        <dbReference type="SAM" id="MobiDB-lite"/>
    </source>
</evidence>
<dbReference type="PROSITE" id="PS51767">
    <property type="entry name" value="PEPTIDASE_A1"/>
    <property type="match status" value="1"/>
</dbReference>
<organism evidence="5 6">
    <name type="scientific">Lojkania enalia</name>
    <dbReference type="NCBI Taxonomy" id="147567"/>
    <lineage>
        <taxon>Eukaryota</taxon>
        <taxon>Fungi</taxon>
        <taxon>Dikarya</taxon>
        <taxon>Ascomycota</taxon>
        <taxon>Pezizomycotina</taxon>
        <taxon>Dothideomycetes</taxon>
        <taxon>Pleosporomycetidae</taxon>
        <taxon>Pleosporales</taxon>
        <taxon>Pleosporales incertae sedis</taxon>
        <taxon>Lojkania</taxon>
    </lineage>
</organism>
<keyword evidence="3" id="KW-0732">Signal</keyword>
<evidence type="ECO:0000259" key="4">
    <source>
        <dbReference type="PROSITE" id="PS51767"/>
    </source>
</evidence>
<dbReference type="Gene3D" id="2.40.70.10">
    <property type="entry name" value="Acid Proteases"/>
    <property type="match status" value="2"/>
</dbReference>
<evidence type="ECO:0000313" key="5">
    <source>
        <dbReference type="EMBL" id="KAF2265129.1"/>
    </source>
</evidence>
<dbReference type="InterPro" id="IPR033121">
    <property type="entry name" value="PEPTIDASE_A1"/>
</dbReference>
<dbReference type="SUPFAM" id="SSF50630">
    <property type="entry name" value="Acid proteases"/>
    <property type="match status" value="1"/>
</dbReference>
<dbReference type="Pfam" id="PF00026">
    <property type="entry name" value="Asp"/>
    <property type="match status" value="1"/>
</dbReference>
<dbReference type="OrthoDB" id="5361565at2759"/>
<feature type="region of interest" description="Disordered" evidence="1">
    <location>
        <begin position="467"/>
        <end position="493"/>
    </location>
</feature>
<sequence length="493" mass="54592">MASLLFYMSATVLFAQSTVAFNCSINPIYVDIHKRAVHGTDIFQYGSFIGVGTPAQNQSLWPSLSQNITSFASLSYCTNNSTTLKECTKSTGGFFDASTSDTFRELEDFNTLDNDRNGTFDGAYGRDNMHLYTHYFETDGASETRLTDVTIEIAQKGDIAPSIVGIGRESTVLDALYAQGLITGKTYALYIGHGFDRAKGAVNGSNVFGGYDSGRFTGEVHKYPMSPDTKNPMTVRVKDIIINDAAVPNGEVSLFDQAAFPDMKSTPTPFQAEITTDQYPLALPYQITQNFIKHLDAQKDNYWGDNSLKLKSQFNGSLSIVLDDGFTVTLPSEVLSNWSNITPIQDRDENSTSPNYLSTAFLGQIYLMADYEDHSFYLAEAVQKNNMVMPVSWCPKTGAPQAYQRPQQNAWIKQGLIGAVVGGILGGIGISVCAYCFIVAYLRKREEKKIEKDLERSKAAKIEQMEIEEAPEFEGPPKTPKTATPFFWKKRRS</sequence>
<accession>A0A9P4KFG3</accession>
<keyword evidence="5" id="KW-0645">Protease</keyword>
<reference evidence="6" key="1">
    <citation type="journal article" date="2020" name="Stud. Mycol.">
        <title>101 Dothideomycetes genomes: A test case for predicting lifestyles and emergence of pathogens.</title>
        <authorList>
            <person name="Haridas S."/>
            <person name="Albert R."/>
            <person name="Binder M."/>
            <person name="Bloem J."/>
            <person name="LaButti K."/>
            <person name="Salamov A."/>
            <person name="Andreopoulos B."/>
            <person name="Baker S."/>
            <person name="Barry K."/>
            <person name="Bills G."/>
            <person name="Bluhm B."/>
            <person name="Cannon C."/>
            <person name="Castanera R."/>
            <person name="Culley D."/>
            <person name="Daum C."/>
            <person name="Ezra D."/>
            <person name="Gonzalez J."/>
            <person name="Henrissat B."/>
            <person name="Kuo A."/>
            <person name="Liang C."/>
            <person name="Lipzen A."/>
            <person name="Lutzoni F."/>
            <person name="Magnuson J."/>
            <person name="Mondo S."/>
            <person name="Nolan M."/>
            <person name="Ohm R."/>
            <person name="Pangilinan J."/>
            <person name="Park H.-J."/>
            <person name="Ramirez L."/>
            <person name="Alfaro M."/>
            <person name="Sun H."/>
            <person name="Tritt A."/>
            <person name="Yoshinaga Y."/>
            <person name="Zwiers L.-H."/>
            <person name="Turgeon B."/>
            <person name="Goodwin S."/>
            <person name="Spatafora J."/>
            <person name="Crous P."/>
            <person name="Grigoriev I."/>
        </authorList>
    </citation>
    <scope>NUCLEOTIDE SEQUENCE [LARGE SCALE GENOMIC DNA]</scope>
    <source>
        <strain evidence="6">CBS 304.66</strain>
    </source>
</reference>
<keyword evidence="6" id="KW-1185">Reference proteome</keyword>
<evidence type="ECO:0000256" key="2">
    <source>
        <dbReference type="SAM" id="Phobius"/>
    </source>
</evidence>
<feature type="domain" description="Peptidase A1" evidence="4">
    <location>
        <begin position="45"/>
        <end position="379"/>
    </location>
</feature>
<evidence type="ECO:0000256" key="3">
    <source>
        <dbReference type="SAM" id="SignalP"/>
    </source>
</evidence>
<name>A0A9P4KFG3_9PLEO</name>
<feature type="chain" id="PRO_5040485076" evidence="3">
    <location>
        <begin position="21"/>
        <end position="493"/>
    </location>
</feature>
<proteinExistence type="predicted"/>
<keyword evidence="2" id="KW-1133">Transmembrane helix</keyword>
<protein>
    <submittedName>
        <fullName evidence="5">Acid protease</fullName>
    </submittedName>
</protein>
<comment type="caution">
    <text evidence="5">The sequence shown here is derived from an EMBL/GenBank/DDBJ whole genome shotgun (WGS) entry which is preliminary data.</text>
</comment>
<evidence type="ECO:0000313" key="6">
    <source>
        <dbReference type="Proteomes" id="UP000800093"/>
    </source>
</evidence>
<keyword evidence="5" id="KW-0378">Hydrolase</keyword>
<dbReference type="GO" id="GO:0006508">
    <property type="term" value="P:proteolysis"/>
    <property type="evidence" value="ECO:0007669"/>
    <property type="project" value="UniProtKB-KW"/>
</dbReference>
<dbReference type="InterPro" id="IPR021109">
    <property type="entry name" value="Peptidase_aspartic_dom_sf"/>
</dbReference>
<dbReference type="EMBL" id="ML986611">
    <property type="protein sequence ID" value="KAF2265129.1"/>
    <property type="molecule type" value="Genomic_DNA"/>
</dbReference>
<feature type="signal peptide" evidence="3">
    <location>
        <begin position="1"/>
        <end position="20"/>
    </location>
</feature>